<dbReference type="InterPro" id="IPR012544">
    <property type="entry name" value="PHb"/>
</dbReference>
<protein>
    <recommendedName>
        <fullName evidence="5">YvbH-like oligomerisation region</fullName>
    </recommendedName>
</protein>
<dbReference type="PANTHER" id="PTHR35796:SF2">
    <property type="entry name" value="YVBH-LIKE OLIGOMERISATION REGION"/>
    <property type="match status" value="1"/>
</dbReference>
<organism evidence="3 4">
    <name type="scientific">Paenibacillus oryzisoli</name>
    <dbReference type="NCBI Taxonomy" id="1850517"/>
    <lineage>
        <taxon>Bacteria</taxon>
        <taxon>Bacillati</taxon>
        <taxon>Bacillota</taxon>
        <taxon>Bacilli</taxon>
        <taxon>Bacillales</taxon>
        <taxon>Paenibacillaceae</taxon>
        <taxon>Paenibacillus</taxon>
    </lineage>
</organism>
<evidence type="ECO:0000313" key="4">
    <source>
        <dbReference type="Proteomes" id="UP000078454"/>
    </source>
</evidence>
<dbReference type="OrthoDB" id="2351508at2"/>
<dbReference type="RefSeq" id="WP_068663768.1">
    <property type="nucleotide sequence ID" value="NZ_LYPB01000059.1"/>
</dbReference>
<proteinExistence type="predicted"/>
<dbReference type="Pfam" id="PF11724">
    <property type="entry name" value="YvbH_ext"/>
    <property type="match status" value="1"/>
</dbReference>
<dbReference type="AlphaFoldDB" id="A0A198ADB9"/>
<keyword evidence="4" id="KW-1185">Reference proteome</keyword>
<feature type="domain" description="Bacterial Pleckstrin homology" evidence="1">
    <location>
        <begin position="10"/>
        <end position="132"/>
    </location>
</feature>
<dbReference type="PANTHER" id="PTHR35796">
    <property type="entry name" value="HYPOTHETICAL CYTOSOLIC PROTEIN"/>
    <property type="match status" value="1"/>
</dbReference>
<dbReference type="Proteomes" id="UP000078454">
    <property type="component" value="Unassembled WGS sequence"/>
</dbReference>
<feature type="domain" description="YvbH-like oligomerisation" evidence="2">
    <location>
        <begin position="144"/>
        <end position="204"/>
    </location>
</feature>
<dbReference type="InterPro" id="IPR037063">
    <property type="entry name" value="PHb_sf"/>
</dbReference>
<gene>
    <name evidence="3" type="ORF">A8708_10585</name>
</gene>
<dbReference type="InterPro" id="IPR021722">
    <property type="entry name" value="YvbH_oligomer_dom"/>
</dbReference>
<dbReference type="STRING" id="1850517.A8708_10585"/>
<name>A0A198ADB9_9BACL</name>
<dbReference type="Gene3D" id="1.10.287.210">
    <property type="match status" value="1"/>
</dbReference>
<sequence length="204" mass="23174">MFKKFAADALGLSDIGKVISPADFDKVDSDDYVMHEDGEKIYFIIKSKKDEYCFTNLALIHLDGDSAISSKRMLKRFSYHTHNISQVYLETAGTIDLDVEIKFIIGSTNFSIDVDKKQIEQIKDLYKALIKISETVAHNEEMFEYAKQSVAVAKEATGRISTQTTSPVTQFDAITESTYNWLKGKHTELKVKDFGAVFERYINN</sequence>
<dbReference type="Pfam" id="PF08000">
    <property type="entry name" value="bPH_1"/>
    <property type="match status" value="1"/>
</dbReference>
<dbReference type="EMBL" id="LYPB01000059">
    <property type="protein sequence ID" value="OAS19172.1"/>
    <property type="molecule type" value="Genomic_DNA"/>
</dbReference>
<evidence type="ECO:0000259" key="2">
    <source>
        <dbReference type="Pfam" id="PF11724"/>
    </source>
</evidence>
<dbReference type="SUPFAM" id="SSF50729">
    <property type="entry name" value="PH domain-like"/>
    <property type="match status" value="1"/>
</dbReference>
<dbReference type="Gene3D" id="2.30.29.50">
    <property type="entry name" value="Bacterial Pleckstrin homology domain"/>
    <property type="match status" value="1"/>
</dbReference>
<evidence type="ECO:0000259" key="1">
    <source>
        <dbReference type="Pfam" id="PF08000"/>
    </source>
</evidence>
<comment type="caution">
    <text evidence="3">The sequence shown here is derived from an EMBL/GenBank/DDBJ whole genome shotgun (WGS) entry which is preliminary data.</text>
</comment>
<reference evidence="3 4" key="1">
    <citation type="submission" date="2016-05" db="EMBL/GenBank/DDBJ databases">
        <title>Paenibacillus sp. 1ZS3-15 nov., isolated from the rhizosphere soil.</title>
        <authorList>
            <person name="Zhang X.X."/>
            <person name="Zhang J."/>
        </authorList>
    </citation>
    <scope>NUCLEOTIDE SEQUENCE [LARGE SCALE GENOMIC DNA]</scope>
    <source>
        <strain evidence="3 4">1ZS3-15</strain>
    </source>
</reference>
<evidence type="ECO:0008006" key="5">
    <source>
        <dbReference type="Google" id="ProtNLM"/>
    </source>
</evidence>
<accession>A0A198ADB9</accession>
<evidence type="ECO:0000313" key="3">
    <source>
        <dbReference type="EMBL" id="OAS19172.1"/>
    </source>
</evidence>